<dbReference type="Proteomes" id="UP000191518">
    <property type="component" value="Unassembled WGS sequence"/>
</dbReference>
<evidence type="ECO:0000313" key="2">
    <source>
        <dbReference type="EMBL" id="OQE02859.1"/>
    </source>
</evidence>
<dbReference type="EMBL" id="MDYP01000037">
    <property type="protein sequence ID" value="OQE02859.1"/>
    <property type="molecule type" value="Genomic_DNA"/>
</dbReference>
<dbReference type="AlphaFoldDB" id="A0A1V6RN48"/>
<reference evidence="3" key="1">
    <citation type="journal article" date="2017" name="Nat. Microbiol.">
        <title>Global analysis of biosynthetic gene clusters reveals vast potential of secondary metabolite production in Penicillium species.</title>
        <authorList>
            <person name="Nielsen J.C."/>
            <person name="Grijseels S."/>
            <person name="Prigent S."/>
            <person name="Ji B."/>
            <person name="Dainat J."/>
            <person name="Nielsen K.F."/>
            <person name="Frisvad J.C."/>
            <person name="Workman M."/>
            <person name="Nielsen J."/>
        </authorList>
    </citation>
    <scope>NUCLEOTIDE SEQUENCE [LARGE SCALE GENOMIC DNA]</scope>
    <source>
        <strain evidence="3">IBT 29486</strain>
    </source>
</reference>
<sequence>MSKGLRYLPRDIEPSSQHGASQDGTRQAPQQSSTSRLIRQTSVTNTSAESFALRHYSFDGPGDAPAGHRSPSAARRRRANRTKDDTSSDQPTRRCSSENESSEHDSSPPQIPRTQSARPLRQTNPKWQLSDAILIPARRPSDQPLPFPSERPWNEYFSDDTVANYRAIGAQYQAWIAGLTTTECPIQRSKITWADLVDHPIEEHSFDVCLNELRSTPEEVGNIESTGLSMGNNWRYVLLRRYQYWDHGRQQGETVYQHRTGLGAIFVENIARRFGPYWAQVAQAQYQLDNHVDTLRYVYFLNVQNLYTWPYVELHLYPRHGLDWFDNPEPQCWKYGTREYQELLGTKLGRGVARLVLGAWPRGTHRIDAIYTWTFFRNLQMKFDIKRI</sequence>
<gene>
    <name evidence="2" type="ORF">PENVUL_c037G00521</name>
</gene>
<evidence type="ECO:0000313" key="3">
    <source>
        <dbReference type="Proteomes" id="UP000191518"/>
    </source>
</evidence>
<feature type="compositionally biased region" description="Polar residues" evidence="1">
    <location>
        <begin position="112"/>
        <end position="126"/>
    </location>
</feature>
<accession>A0A1V6RN48</accession>
<keyword evidence="3" id="KW-1185">Reference proteome</keyword>
<name>A0A1V6RN48_9EURO</name>
<protein>
    <submittedName>
        <fullName evidence="2">Uncharacterized protein</fullName>
    </submittedName>
</protein>
<feature type="region of interest" description="Disordered" evidence="1">
    <location>
        <begin position="1"/>
        <end position="126"/>
    </location>
</feature>
<feature type="compositionally biased region" description="Polar residues" evidence="1">
    <location>
        <begin position="14"/>
        <end position="49"/>
    </location>
</feature>
<organism evidence="2 3">
    <name type="scientific">Penicillium vulpinum</name>
    <dbReference type="NCBI Taxonomy" id="29845"/>
    <lineage>
        <taxon>Eukaryota</taxon>
        <taxon>Fungi</taxon>
        <taxon>Dikarya</taxon>
        <taxon>Ascomycota</taxon>
        <taxon>Pezizomycotina</taxon>
        <taxon>Eurotiomycetes</taxon>
        <taxon>Eurotiomycetidae</taxon>
        <taxon>Eurotiales</taxon>
        <taxon>Aspergillaceae</taxon>
        <taxon>Penicillium</taxon>
    </lineage>
</organism>
<feature type="compositionally biased region" description="Basic and acidic residues" evidence="1">
    <location>
        <begin position="81"/>
        <end position="106"/>
    </location>
</feature>
<proteinExistence type="predicted"/>
<comment type="caution">
    <text evidence="2">The sequence shown here is derived from an EMBL/GenBank/DDBJ whole genome shotgun (WGS) entry which is preliminary data.</text>
</comment>
<feature type="compositionally biased region" description="Low complexity" evidence="1">
    <location>
        <begin position="64"/>
        <end position="73"/>
    </location>
</feature>
<evidence type="ECO:0000256" key="1">
    <source>
        <dbReference type="SAM" id="MobiDB-lite"/>
    </source>
</evidence>